<gene>
    <name evidence="1" type="ORF">C5689_02095</name>
</gene>
<dbReference type="Proteomes" id="UP000245137">
    <property type="component" value="Unassembled WGS sequence"/>
</dbReference>
<sequence length="200" mass="21750">MGELSSSVNIAFFERDLQMRARSAAAVAVIVSAMLSSAADARPVHLALRPLQNWLKACGLDKRLGEPTCYVTRDYGAGGQTVLGLSVHDLQKSHKVVLLFIIPPELIADSHPRFSIDGGHVGATARQACFPNGCFVRADVDRSLLEVLKGGDELLLWGRTQSRGDFILHAPLSGFATAFDGEPIDPKLLARLQKQHRLQQ</sequence>
<dbReference type="InterPro" id="IPR010642">
    <property type="entry name" value="Invasion_prot_B"/>
</dbReference>
<reference evidence="1 2" key="1">
    <citation type="journal article" date="2018" name="Appl. Microbiol. Biotechnol.">
        <title>Co-cultivation of the strictly anaerobic methanogen Methanosarcina barkeri with aerobic methanotrophs in an oxygen-limited membrane bioreactor.</title>
        <authorList>
            <person name="In 't Zandt M.H."/>
            <person name="van den Bosch T.J.M."/>
            <person name="Rijkers R."/>
            <person name="van Kessel M.A.H.J."/>
            <person name="Jetten M.S.M."/>
            <person name="Welte C.U."/>
        </authorList>
    </citation>
    <scope>NUCLEOTIDE SEQUENCE [LARGE SCALE GENOMIC DNA]</scope>
    <source>
        <strain evidence="1 2">DSM 17706</strain>
    </source>
</reference>
<dbReference type="RefSeq" id="WP_108915572.1">
    <property type="nucleotide sequence ID" value="NZ_BGJY01000001.1"/>
</dbReference>
<dbReference type="Pfam" id="PF06776">
    <property type="entry name" value="IalB"/>
    <property type="match status" value="1"/>
</dbReference>
<dbReference type="InterPro" id="IPR038696">
    <property type="entry name" value="IalB_sf"/>
</dbReference>
<accession>A0A2U1SWA5</accession>
<comment type="caution">
    <text evidence="1">The sequence shown here is derived from an EMBL/GenBank/DDBJ whole genome shotgun (WGS) entry which is preliminary data.</text>
</comment>
<proteinExistence type="predicted"/>
<evidence type="ECO:0000313" key="1">
    <source>
        <dbReference type="EMBL" id="PWB95904.1"/>
    </source>
</evidence>
<dbReference type="EMBL" id="PUIV01000001">
    <property type="protein sequence ID" value="PWB95904.1"/>
    <property type="molecule type" value="Genomic_DNA"/>
</dbReference>
<name>A0A2U1SWA5_METSR</name>
<dbReference type="AlphaFoldDB" id="A0A2U1SWA5"/>
<protein>
    <recommendedName>
        <fullName evidence="3">Invasion associated locus B family protein</fullName>
    </recommendedName>
</protein>
<dbReference type="Gene3D" id="2.60.40.1880">
    <property type="entry name" value="Invasion associated locus B (IalB) protein"/>
    <property type="match status" value="1"/>
</dbReference>
<evidence type="ECO:0008006" key="3">
    <source>
        <dbReference type="Google" id="ProtNLM"/>
    </source>
</evidence>
<keyword evidence="2" id="KW-1185">Reference proteome</keyword>
<organism evidence="1 2">
    <name type="scientific">Methylosinus sporium</name>
    <dbReference type="NCBI Taxonomy" id="428"/>
    <lineage>
        <taxon>Bacteria</taxon>
        <taxon>Pseudomonadati</taxon>
        <taxon>Pseudomonadota</taxon>
        <taxon>Alphaproteobacteria</taxon>
        <taxon>Hyphomicrobiales</taxon>
        <taxon>Methylocystaceae</taxon>
        <taxon>Methylosinus</taxon>
    </lineage>
</organism>
<evidence type="ECO:0000313" key="2">
    <source>
        <dbReference type="Proteomes" id="UP000245137"/>
    </source>
</evidence>